<dbReference type="Proteomes" id="UP000278962">
    <property type="component" value="Unassembled WGS sequence"/>
</dbReference>
<evidence type="ECO:0000313" key="9">
    <source>
        <dbReference type="EMBL" id="RKQ93472.1"/>
    </source>
</evidence>
<organism evidence="9 10">
    <name type="scientific">Solirubrobacter pauli</name>
    <dbReference type="NCBI Taxonomy" id="166793"/>
    <lineage>
        <taxon>Bacteria</taxon>
        <taxon>Bacillati</taxon>
        <taxon>Actinomycetota</taxon>
        <taxon>Thermoleophilia</taxon>
        <taxon>Solirubrobacterales</taxon>
        <taxon>Solirubrobacteraceae</taxon>
        <taxon>Solirubrobacter</taxon>
    </lineage>
</organism>
<keyword evidence="4" id="KW-0274">FAD</keyword>
<dbReference type="PANTHER" id="PTHR11748:SF111">
    <property type="entry name" value="D-LACTATE DEHYDROGENASE, MITOCHONDRIAL-RELATED"/>
    <property type="match status" value="1"/>
</dbReference>
<dbReference type="InterPro" id="IPR006094">
    <property type="entry name" value="Oxid_FAD_bind_N"/>
</dbReference>
<evidence type="ECO:0000313" key="10">
    <source>
        <dbReference type="Proteomes" id="UP000278962"/>
    </source>
</evidence>
<comment type="cofactor">
    <cofactor evidence="1">
        <name>FAD</name>
        <dbReference type="ChEBI" id="CHEBI:57692"/>
    </cofactor>
</comment>
<dbReference type="Pfam" id="PF01565">
    <property type="entry name" value="FAD_binding_4"/>
    <property type="match status" value="1"/>
</dbReference>
<dbReference type="InterPro" id="IPR016164">
    <property type="entry name" value="FAD-linked_Oxase-like_C"/>
</dbReference>
<evidence type="ECO:0000256" key="7">
    <source>
        <dbReference type="ARBA" id="ARBA00038897"/>
    </source>
</evidence>
<comment type="caution">
    <text evidence="9">The sequence shown here is derived from an EMBL/GenBank/DDBJ whole genome shotgun (WGS) entry which is preliminary data.</text>
</comment>
<dbReference type="OrthoDB" id="9811557at2"/>
<dbReference type="PROSITE" id="PS51387">
    <property type="entry name" value="FAD_PCMH"/>
    <property type="match status" value="1"/>
</dbReference>
<dbReference type="Gene3D" id="3.30.465.10">
    <property type="match status" value="1"/>
</dbReference>
<evidence type="ECO:0000256" key="3">
    <source>
        <dbReference type="ARBA" id="ARBA00022630"/>
    </source>
</evidence>
<dbReference type="GO" id="GO:0071949">
    <property type="term" value="F:FAD binding"/>
    <property type="evidence" value="ECO:0007669"/>
    <property type="project" value="InterPro"/>
</dbReference>
<evidence type="ECO:0000256" key="5">
    <source>
        <dbReference type="ARBA" id="ARBA00022946"/>
    </source>
</evidence>
<dbReference type="GO" id="GO:1903457">
    <property type="term" value="P:lactate catabolic process"/>
    <property type="evidence" value="ECO:0007669"/>
    <property type="project" value="TreeGrafter"/>
</dbReference>
<dbReference type="InterPro" id="IPR004113">
    <property type="entry name" value="FAD-bd_oxidored_4_C"/>
</dbReference>
<dbReference type="InterPro" id="IPR016166">
    <property type="entry name" value="FAD-bd_PCMH"/>
</dbReference>
<dbReference type="Gene3D" id="1.10.45.10">
    <property type="entry name" value="Vanillyl-alcohol Oxidase, Chain A, domain 4"/>
    <property type="match status" value="1"/>
</dbReference>
<dbReference type="AlphaFoldDB" id="A0A660LEH3"/>
<dbReference type="InterPro" id="IPR016171">
    <property type="entry name" value="Vanillyl_alc_oxidase_C-sub2"/>
</dbReference>
<dbReference type="InterPro" id="IPR036318">
    <property type="entry name" value="FAD-bd_PCMH-like_sf"/>
</dbReference>
<comment type="similarity">
    <text evidence="2">Belongs to the FAD-binding oxidoreductase/transferase type 4 family.</text>
</comment>
<gene>
    <name evidence="9" type="ORF">C8N24_3339</name>
</gene>
<sequence>MGLQEELITALDADRVVTGADELRRHGTDEGWHPPAAPDFVVYPRDSEECAAVVRACKRHGTPIVPFGAGTSLEGHIAALAGGVSIDTAQMDKILRLSVEDMDVTVQAGVTRRQLDAKLRPEGVFFSVDPGADASIGGMVATGASGTTSVRYGTMRENVLSLTVVTADGEIVRTRSRARKSSAGYDLTRLLVGSEGTLALITEITLRVQPTPESMTAAACAFPTLDAAVDTVIEVLAHAIPVARIELLDDVQIDAVNRHFELNLAVAPTLLLEFHGTPAETEAQAKDVEAIARTHDVLGFDWAADEAERRALWHARHGAYESARALRPGAQGFTTDACVPISNLAACIAETKADLDASGLIAPIVGHVGDGNFHLAILVDPDDAGELQRAQELNDRLVRRAIGYDGTCTGEHGVGYGKLAFLELEHGPQALAMMRAIKSALDPDGLFNPGKVLSPLPD</sequence>
<dbReference type="EMBL" id="RBIL01000001">
    <property type="protein sequence ID" value="RKQ93472.1"/>
    <property type="molecule type" value="Genomic_DNA"/>
</dbReference>
<dbReference type="RefSeq" id="WP_121251625.1">
    <property type="nucleotide sequence ID" value="NZ_RBIL01000001.1"/>
</dbReference>
<dbReference type="InterPro" id="IPR016169">
    <property type="entry name" value="FAD-bd_PCMH_sub2"/>
</dbReference>
<dbReference type="FunFam" id="3.30.465.10:FF:000016">
    <property type="entry name" value="probable D-lactate dehydrogenase, mitochondrial"/>
    <property type="match status" value="1"/>
</dbReference>
<dbReference type="PANTHER" id="PTHR11748">
    <property type="entry name" value="D-LACTATE DEHYDROGENASE"/>
    <property type="match status" value="1"/>
</dbReference>
<evidence type="ECO:0000256" key="4">
    <source>
        <dbReference type="ARBA" id="ARBA00022827"/>
    </source>
</evidence>
<dbReference type="EC" id="1.1.2.4" evidence="7"/>
<evidence type="ECO:0000256" key="1">
    <source>
        <dbReference type="ARBA" id="ARBA00001974"/>
    </source>
</evidence>
<protein>
    <recommendedName>
        <fullName evidence="7">D-lactate dehydrogenase (cytochrome)</fullName>
        <ecNumber evidence="7">1.1.2.4</ecNumber>
    </recommendedName>
</protein>
<proteinExistence type="inferred from homology"/>
<name>A0A660LEH3_9ACTN</name>
<dbReference type="FunFam" id="1.10.45.10:FF:000001">
    <property type="entry name" value="D-lactate dehydrogenase mitochondrial"/>
    <property type="match status" value="1"/>
</dbReference>
<dbReference type="Gene3D" id="3.30.70.2740">
    <property type="match status" value="1"/>
</dbReference>
<dbReference type="SUPFAM" id="SSF55103">
    <property type="entry name" value="FAD-linked oxidases, C-terminal domain"/>
    <property type="match status" value="1"/>
</dbReference>
<evidence type="ECO:0000259" key="8">
    <source>
        <dbReference type="PROSITE" id="PS51387"/>
    </source>
</evidence>
<evidence type="ECO:0000256" key="2">
    <source>
        <dbReference type="ARBA" id="ARBA00008000"/>
    </source>
</evidence>
<evidence type="ECO:0000256" key="6">
    <source>
        <dbReference type="ARBA" id="ARBA00023002"/>
    </source>
</evidence>
<dbReference type="Pfam" id="PF02913">
    <property type="entry name" value="FAD-oxidase_C"/>
    <property type="match status" value="1"/>
</dbReference>
<dbReference type="GO" id="GO:0008720">
    <property type="term" value="F:D-lactate dehydrogenase (NAD+) activity"/>
    <property type="evidence" value="ECO:0007669"/>
    <property type="project" value="TreeGrafter"/>
</dbReference>
<accession>A0A660LEH3</accession>
<keyword evidence="5" id="KW-0809">Transit peptide</keyword>
<reference evidence="9 10" key="1">
    <citation type="submission" date="2018-10" db="EMBL/GenBank/DDBJ databases">
        <title>Genomic Encyclopedia of Archaeal and Bacterial Type Strains, Phase II (KMG-II): from individual species to whole genera.</title>
        <authorList>
            <person name="Goeker M."/>
        </authorList>
    </citation>
    <scope>NUCLEOTIDE SEQUENCE [LARGE SCALE GENOMIC DNA]</scope>
    <source>
        <strain evidence="9 10">DSM 14954</strain>
    </source>
</reference>
<keyword evidence="3" id="KW-0285">Flavoprotein</keyword>
<feature type="domain" description="FAD-binding PCMH-type" evidence="8">
    <location>
        <begin position="33"/>
        <end position="211"/>
    </location>
</feature>
<keyword evidence="10" id="KW-1185">Reference proteome</keyword>
<dbReference type="SUPFAM" id="SSF56176">
    <property type="entry name" value="FAD-binding/transporter-associated domain-like"/>
    <property type="match status" value="1"/>
</dbReference>
<dbReference type="GO" id="GO:0004458">
    <property type="term" value="F:D-lactate dehydrogenase (cytochrome) activity"/>
    <property type="evidence" value="ECO:0007669"/>
    <property type="project" value="UniProtKB-EC"/>
</dbReference>
<dbReference type="FunFam" id="3.30.70.2740:FF:000001">
    <property type="entry name" value="D-lactate dehydrogenase mitochondrial"/>
    <property type="match status" value="1"/>
</dbReference>
<keyword evidence="6" id="KW-0560">Oxidoreductase</keyword>